<reference evidence="2 3" key="1">
    <citation type="submission" date="2019-12" db="EMBL/GenBank/DDBJ databases">
        <authorList>
            <person name="Kim Y.S."/>
        </authorList>
    </citation>
    <scope>NUCLEOTIDE SEQUENCE [LARGE SCALE GENOMIC DNA]</scope>
    <source>
        <strain evidence="2 3">MMS17-SY077</strain>
    </source>
</reference>
<dbReference type="RefSeq" id="WP_160425079.1">
    <property type="nucleotide sequence ID" value="NZ_WSTA01000048.1"/>
</dbReference>
<evidence type="ECO:0000313" key="3">
    <source>
        <dbReference type="Proteomes" id="UP000438182"/>
    </source>
</evidence>
<protein>
    <submittedName>
        <fullName evidence="2">Uncharacterized protein</fullName>
    </submittedName>
</protein>
<evidence type="ECO:0000313" key="2">
    <source>
        <dbReference type="EMBL" id="MWB99124.1"/>
    </source>
</evidence>
<proteinExistence type="predicted"/>
<dbReference type="Proteomes" id="UP000438182">
    <property type="component" value="Unassembled WGS sequence"/>
</dbReference>
<comment type="caution">
    <text evidence="2">The sequence shown here is derived from an EMBL/GenBank/DDBJ whole genome shotgun (WGS) entry which is preliminary data.</text>
</comment>
<accession>A0A6I4P6A0</accession>
<sequence length="340" mass="37020">MTATTTLTDRYLFAASRVLPAGQRAEFERDLAERIADGIDARLEEGTSTPETAERDALVDLGHPAVLAARYADHPATLIGPRVYFIWKRLLIFLECLVPPIVAAAVLLGMLIAGEGWGAIGPTIGVTISVAVQLAFWVTLVFAFIDRTPGEPTDLLAWTPEQLPQLPDVRRPNRLTDLIASLVWLAIAAAFVIWQQFGLPWIGHELGSIPMLNPDLWSFWLPYLLGLLVLEAGFAYWIYRSDWTWPAAAVNVVLNAAFAVPAIWLIATGDLLNPEFARTFLDLVDANADEVFASTGAVAIVVIVGLCIWDAIDGIVKAARGGGRGTLEFPGNRSRRRVAG</sequence>
<gene>
    <name evidence="2" type="ORF">GB864_11275</name>
</gene>
<feature type="transmembrane region" description="Helical" evidence="1">
    <location>
        <begin position="291"/>
        <end position="312"/>
    </location>
</feature>
<organism evidence="2 3">
    <name type="scientific">Agromyces seonyuensis</name>
    <dbReference type="NCBI Taxonomy" id="2662446"/>
    <lineage>
        <taxon>Bacteria</taxon>
        <taxon>Bacillati</taxon>
        <taxon>Actinomycetota</taxon>
        <taxon>Actinomycetes</taxon>
        <taxon>Micrococcales</taxon>
        <taxon>Microbacteriaceae</taxon>
        <taxon>Agromyces</taxon>
    </lineage>
</organism>
<feature type="transmembrane region" description="Helical" evidence="1">
    <location>
        <begin position="245"/>
        <end position="267"/>
    </location>
</feature>
<feature type="transmembrane region" description="Helical" evidence="1">
    <location>
        <begin position="217"/>
        <end position="238"/>
    </location>
</feature>
<name>A0A6I4P6A0_9MICO</name>
<dbReference type="AlphaFoldDB" id="A0A6I4P6A0"/>
<evidence type="ECO:0000256" key="1">
    <source>
        <dbReference type="SAM" id="Phobius"/>
    </source>
</evidence>
<dbReference type="EMBL" id="WSTA01000048">
    <property type="protein sequence ID" value="MWB99124.1"/>
    <property type="molecule type" value="Genomic_DNA"/>
</dbReference>
<feature type="transmembrane region" description="Helical" evidence="1">
    <location>
        <begin position="119"/>
        <end position="145"/>
    </location>
</feature>
<keyword evidence="1" id="KW-0472">Membrane</keyword>
<feature type="transmembrane region" description="Helical" evidence="1">
    <location>
        <begin position="178"/>
        <end position="197"/>
    </location>
</feature>
<keyword evidence="3" id="KW-1185">Reference proteome</keyword>
<keyword evidence="1" id="KW-1133">Transmembrane helix</keyword>
<feature type="transmembrane region" description="Helical" evidence="1">
    <location>
        <begin position="90"/>
        <end position="113"/>
    </location>
</feature>
<keyword evidence="1" id="KW-0812">Transmembrane</keyword>